<sequence>MKPSLAKAFQKIEMKQSLNWRAFSGQLIKHGIIQEEIDQAFAATRYSQNDYSVEVLSQDLLQKFINIINSYSVKSRSAASYRGNSHAVNVDGALLVANVANNDVPYNHLFSKDRDVDTPVKQHCLIIENLECFLAFNRTFEFAKNYCDVEVDIDDIEFLWAAGNSISNTLIIPYLKKFQGKVMCLFDIDLGGLTIYSNLLKASLEPSNTKYLIPSDIQKRLKNSNRKATTKELNALSSIYGLSETTNQIITLIRHYNSTIEQETYRYEL</sequence>
<evidence type="ECO:0000313" key="2">
    <source>
        <dbReference type="Proteomes" id="UP000029843"/>
    </source>
</evidence>
<name>A0A099KDB5_COLPS</name>
<reference evidence="1 2" key="1">
    <citation type="submission" date="2014-08" db="EMBL/GenBank/DDBJ databases">
        <title>Genomic and Phenotypic Diversity of Colwellia psychrerythraea strains from Disparate Marine Basins.</title>
        <authorList>
            <person name="Techtmann S.M."/>
            <person name="Stelling S.C."/>
            <person name="Utturkar S.M."/>
            <person name="Alshibli N."/>
            <person name="Harris A."/>
            <person name="Brown S.D."/>
            <person name="Hazen T.C."/>
        </authorList>
    </citation>
    <scope>NUCLEOTIDE SEQUENCE [LARGE SCALE GENOMIC DNA]</scope>
    <source>
        <strain evidence="1 2">ND2E</strain>
    </source>
</reference>
<dbReference type="OrthoDB" id="5759008at2"/>
<dbReference type="Proteomes" id="UP000029843">
    <property type="component" value="Unassembled WGS sequence"/>
</dbReference>
<dbReference type="RefSeq" id="WP_033095164.1">
    <property type="nucleotide sequence ID" value="NZ_JQED01000047.1"/>
</dbReference>
<protein>
    <recommendedName>
        <fullName evidence="3">Wadjet protein JetD C-terminal domain-containing protein</fullName>
    </recommendedName>
</protein>
<dbReference type="EMBL" id="JQED01000047">
    <property type="protein sequence ID" value="KGJ88366.1"/>
    <property type="molecule type" value="Genomic_DNA"/>
</dbReference>
<evidence type="ECO:0008006" key="3">
    <source>
        <dbReference type="Google" id="ProtNLM"/>
    </source>
</evidence>
<comment type="caution">
    <text evidence="1">The sequence shown here is derived from an EMBL/GenBank/DDBJ whole genome shotgun (WGS) entry which is preliminary data.</text>
</comment>
<accession>A0A099KDB5</accession>
<proteinExistence type="predicted"/>
<evidence type="ECO:0000313" key="1">
    <source>
        <dbReference type="EMBL" id="KGJ88366.1"/>
    </source>
</evidence>
<organism evidence="1 2">
    <name type="scientific">Colwellia psychrerythraea</name>
    <name type="common">Vibrio psychroerythus</name>
    <dbReference type="NCBI Taxonomy" id="28229"/>
    <lineage>
        <taxon>Bacteria</taxon>
        <taxon>Pseudomonadati</taxon>
        <taxon>Pseudomonadota</taxon>
        <taxon>Gammaproteobacteria</taxon>
        <taxon>Alteromonadales</taxon>
        <taxon>Colwelliaceae</taxon>
        <taxon>Colwellia</taxon>
    </lineage>
</organism>
<gene>
    <name evidence="1" type="ORF">ND2E_4202</name>
</gene>
<dbReference type="PATRIC" id="fig|28229.4.peg.3548"/>
<dbReference type="AlphaFoldDB" id="A0A099KDB5"/>